<feature type="transmembrane region" description="Helical" evidence="5">
    <location>
        <begin position="79"/>
        <end position="97"/>
    </location>
</feature>
<keyword evidence="4 5" id="KW-0472">Membrane</keyword>
<protein>
    <recommendedName>
        <fullName evidence="7">Membrane transporter protein</fullName>
    </recommendedName>
</protein>
<keyword evidence="2 5" id="KW-0812">Transmembrane</keyword>
<sequence>VTDLEPAPSIALVNAVLGVAALVASVTGFGYALVAIPFLVLLLPPAQAVPLVLISWFPIAIFLVVGSRRHLVRDRLMRLLVGGIAGAPLGIYGLASFSD</sequence>
<evidence type="ECO:0000313" key="6">
    <source>
        <dbReference type="EMBL" id="SVD72177.1"/>
    </source>
</evidence>
<dbReference type="GO" id="GO:0016020">
    <property type="term" value="C:membrane"/>
    <property type="evidence" value="ECO:0007669"/>
    <property type="project" value="UniProtKB-SubCell"/>
</dbReference>
<feature type="transmembrane region" description="Helical" evidence="5">
    <location>
        <begin position="48"/>
        <end position="67"/>
    </location>
</feature>
<evidence type="ECO:0000256" key="3">
    <source>
        <dbReference type="ARBA" id="ARBA00022989"/>
    </source>
</evidence>
<reference evidence="6" key="1">
    <citation type="submission" date="2018-05" db="EMBL/GenBank/DDBJ databases">
        <authorList>
            <person name="Lanie J.A."/>
            <person name="Ng W.-L."/>
            <person name="Kazmierczak K.M."/>
            <person name="Andrzejewski T.M."/>
            <person name="Davidsen T.M."/>
            <person name="Wayne K.J."/>
            <person name="Tettelin H."/>
            <person name="Glass J.I."/>
            <person name="Rusch D."/>
            <person name="Podicherti R."/>
            <person name="Tsui H.-C.T."/>
            <person name="Winkler M.E."/>
        </authorList>
    </citation>
    <scope>NUCLEOTIDE SEQUENCE</scope>
</reference>
<comment type="subcellular location">
    <subcellularLocation>
        <location evidence="1">Membrane</location>
        <topology evidence="1">Multi-pass membrane protein</topology>
    </subcellularLocation>
</comment>
<name>A0A382XLY8_9ZZZZ</name>
<evidence type="ECO:0000256" key="5">
    <source>
        <dbReference type="SAM" id="Phobius"/>
    </source>
</evidence>
<dbReference type="InterPro" id="IPR002781">
    <property type="entry name" value="TM_pro_TauE-like"/>
</dbReference>
<evidence type="ECO:0008006" key="7">
    <source>
        <dbReference type="Google" id="ProtNLM"/>
    </source>
</evidence>
<evidence type="ECO:0000256" key="4">
    <source>
        <dbReference type="ARBA" id="ARBA00023136"/>
    </source>
</evidence>
<keyword evidence="3 5" id="KW-1133">Transmembrane helix</keyword>
<proteinExistence type="predicted"/>
<feature type="transmembrane region" description="Helical" evidence="5">
    <location>
        <begin position="12"/>
        <end position="42"/>
    </location>
</feature>
<gene>
    <name evidence="6" type="ORF">METZ01_LOCUS425031</name>
</gene>
<evidence type="ECO:0000256" key="1">
    <source>
        <dbReference type="ARBA" id="ARBA00004141"/>
    </source>
</evidence>
<feature type="non-terminal residue" evidence="6">
    <location>
        <position position="1"/>
    </location>
</feature>
<feature type="non-terminal residue" evidence="6">
    <location>
        <position position="99"/>
    </location>
</feature>
<evidence type="ECO:0000256" key="2">
    <source>
        <dbReference type="ARBA" id="ARBA00022692"/>
    </source>
</evidence>
<dbReference type="EMBL" id="UINC01168899">
    <property type="protein sequence ID" value="SVD72177.1"/>
    <property type="molecule type" value="Genomic_DNA"/>
</dbReference>
<dbReference type="AlphaFoldDB" id="A0A382XLY8"/>
<dbReference type="Pfam" id="PF01925">
    <property type="entry name" value="TauE"/>
    <property type="match status" value="1"/>
</dbReference>
<organism evidence="6">
    <name type="scientific">marine metagenome</name>
    <dbReference type="NCBI Taxonomy" id="408172"/>
    <lineage>
        <taxon>unclassified sequences</taxon>
        <taxon>metagenomes</taxon>
        <taxon>ecological metagenomes</taxon>
    </lineage>
</organism>
<accession>A0A382XLY8</accession>